<protein>
    <submittedName>
        <fullName evidence="1">Uncharacterized protein</fullName>
    </submittedName>
</protein>
<proteinExistence type="predicted"/>
<organism evidence="1 2">
    <name type="scientific">Paraburkholderia bengalensis</name>
    <dbReference type="NCBI Taxonomy" id="2747562"/>
    <lineage>
        <taxon>Bacteria</taxon>
        <taxon>Pseudomonadati</taxon>
        <taxon>Pseudomonadota</taxon>
        <taxon>Betaproteobacteria</taxon>
        <taxon>Burkholderiales</taxon>
        <taxon>Burkholderiaceae</taxon>
        <taxon>Paraburkholderia</taxon>
    </lineage>
</organism>
<sequence>MYGQHDRCRPQQLPFISMSFYSAPFVDRLDGADVSWIVGLAVTLRTCRRA</sequence>
<evidence type="ECO:0000313" key="1">
    <source>
        <dbReference type="EMBL" id="MEI5996039.1"/>
    </source>
</evidence>
<gene>
    <name evidence="1" type="ORF">H3V53_02060</name>
</gene>
<dbReference type="RefSeq" id="WP_336596492.1">
    <property type="nucleotide sequence ID" value="NZ_JACFYJ010000002.1"/>
</dbReference>
<name>A0ABU8IKM0_9BURK</name>
<dbReference type="Proteomes" id="UP001386437">
    <property type="component" value="Unassembled WGS sequence"/>
</dbReference>
<reference evidence="1 2" key="1">
    <citation type="journal article" date="2022" name="Arch. Microbiol.">
        <title>Paraburkholderia bengalensis sp. nov. isolated from roots of Oryza sativa, IR64.</title>
        <authorList>
            <person name="Nag P."/>
            <person name="Mondal N."/>
            <person name="Sarkar J."/>
            <person name="Das S."/>
        </authorList>
    </citation>
    <scope>NUCLEOTIDE SEQUENCE [LARGE SCALE GENOMIC DNA]</scope>
    <source>
        <strain evidence="1 2">IR64_4_BI</strain>
    </source>
</reference>
<comment type="caution">
    <text evidence="1">The sequence shown here is derived from an EMBL/GenBank/DDBJ whole genome shotgun (WGS) entry which is preliminary data.</text>
</comment>
<keyword evidence="2" id="KW-1185">Reference proteome</keyword>
<evidence type="ECO:0000313" key="2">
    <source>
        <dbReference type="Proteomes" id="UP001386437"/>
    </source>
</evidence>
<accession>A0ABU8IKM0</accession>
<dbReference type="EMBL" id="JACFYJ010000002">
    <property type="protein sequence ID" value="MEI5996039.1"/>
    <property type="molecule type" value="Genomic_DNA"/>
</dbReference>